<sequence length="110" mass="12563">MDTGRFDKAFKIFVKANEDVPVDCNVDTCNLCSRHTCCIGLNRNNYSDPIFTTDFGCELLGKIEISRDTYISLEEQKHKTMFMFGDTELHVFCEKLKTGNVETHALDLSK</sequence>
<protein>
    <submittedName>
        <fullName evidence="1">Uncharacterized protein</fullName>
    </submittedName>
</protein>
<comment type="caution">
    <text evidence="1">The sequence shown here is derived from an EMBL/GenBank/DDBJ whole genome shotgun (WGS) entry which is preliminary data.</text>
</comment>
<dbReference type="EMBL" id="JAIWYP010000049">
    <property type="protein sequence ID" value="KAH3690962.1"/>
    <property type="molecule type" value="Genomic_DNA"/>
</dbReference>
<proteinExistence type="predicted"/>
<organism evidence="1 2">
    <name type="scientific">Dreissena polymorpha</name>
    <name type="common">Zebra mussel</name>
    <name type="synonym">Mytilus polymorpha</name>
    <dbReference type="NCBI Taxonomy" id="45954"/>
    <lineage>
        <taxon>Eukaryota</taxon>
        <taxon>Metazoa</taxon>
        <taxon>Spiralia</taxon>
        <taxon>Lophotrochozoa</taxon>
        <taxon>Mollusca</taxon>
        <taxon>Bivalvia</taxon>
        <taxon>Autobranchia</taxon>
        <taxon>Heteroconchia</taxon>
        <taxon>Euheterodonta</taxon>
        <taxon>Imparidentia</taxon>
        <taxon>Neoheterodontei</taxon>
        <taxon>Myida</taxon>
        <taxon>Dreissenoidea</taxon>
        <taxon>Dreissenidae</taxon>
        <taxon>Dreissena</taxon>
    </lineage>
</organism>
<keyword evidence="2" id="KW-1185">Reference proteome</keyword>
<gene>
    <name evidence="1" type="ORF">DPMN_192788</name>
</gene>
<accession>A0A9D3Y1K9</accession>
<name>A0A9D3Y1K9_DREPO</name>
<dbReference type="AlphaFoldDB" id="A0A9D3Y1K9"/>
<evidence type="ECO:0000313" key="2">
    <source>
        <dbReference type="Proteomes" id="UP000828390"/>
    </source>
</evidence>
<dbReference type="Proteomes" id="UP000828390">
    <property type="component" value="Unassembled WGS sequence"/>
</dbReference>
<reference evidence="1" key="1">
    <citation type="journal article" date="2019" name="bioRxiv">
        <title>The Genome of the Zebra Mussel, Dreissena polymorpha: A Resource for Invasive Species Research.</title>
        <authorList>
            <person name="McCartney M.A."/>
            <person name="Auch B."/>
            <person name="Kono T."/>
            <person name="Mallez S."/>
            <person name="Zhang Y."/>
            <person name="Obille A."/>
            <person name="Becker A."/>
            <person name="Abrahante J.E."/>
            <person name="Garbe J."/>
            <person name="Badalamenti J.P."/>
            <person name="Herman A."/>
            <person name="Mangelson H."/>
            <person name="Liachko I."/>
            <person name="Sullivan S."/>
            <person name="Sone E.D."/>
            <person name="Koren S."/>
            <person name="Silverstein K.A.T."/>
            <person name="Beckman K.B."/>
            <person name="Gohl D.M."/>
        </authorList>
    </citation>
    <scope>NUCLEOTIDE SEQUENCE</scope>
    <source>
        <strain evidence="1">Duluth1</strain>
        <tissue evidence="1">Whole animal</tissue>
    </source>
</reference>
<evidence type="ECO:0000313" key="1">
    <source>
        <dbReference type="EMBL" id="KAH3690962.1"/>
    </source>
</evidence>
<reference evidence="1" key="2">
    <citation type="submission" date="2020-11" db="EMBL/GenBank/DDBJ databases">
        <authorList>
            <person name="McCartney M.A."/>
            <person name="Auch B."/>
            <person name="Kono T."/>
            <person name="Mallez S."/>
            <person name="Becker A."/>
            <person name="Gohl D.M."/>
            <person name="Silverstein K.A.T."/>
            <person name="Koren S."/>
            <person name="Bechman K.B."/>
            <person name="Herman A."/>
            <person name="Abrahante J.E."/>
            <person name="Garbe J."/>
        </authorList>
    </citation>
    <scope>NUCLEOTIDE SEQUENCE</scope>
    <source>
        <strain evidence="1">Duluth1</strain>
        <tissue evidence="1">Whole animal</tissue>
    </source>
</reference>